<evidence type="ECO:0000313" key="1">
    <source>
        <dbReference type="EMBL" id="KIW70273.1"/>
    </source>
</evidence>
<dbReference type="EMBL" id="KN846957">
    <property type="protein sequence ID" value="KIW70273.1"/>
    <property type="molecule type" value="Genomic_DNA"/>
</dbReference>
<gene>
    <name evidence="1" type="ORF">PV04_02558</name>
</gene>
<dbReference type="PANTHER" id="PTHR39596">
    <property type="match status" value="1"/>
</dbReference>
<dbReference type="HOGENOM" id="CLU_009388_3_0_1"/>
<dbReference type="Proteomes" id="UP000054266">
    <property type="component" value="Unassembled WGS sequence"/>
</dbReference>
<reference evidence="1 2" key="1">
    <citation type="submission" date="2015-01" db="EMBL/GenBank/DDBJ databases">
        <title>The Genome Sequence of Capronia semiimmersa CBS27337.</title>
        <authorList>
            <consortium name="The Broad Institute Genomics Platform"/>
            <person name="Cuomo C."/>
            <person name="de Hoog S."/>
            <person name="Gorbushina A."/>
            <person name="Stielow B."/>
            <person name="Teixiera M."/>
            <person name="Abouelleil A."/>
            <person name="Chapman S.B."/>
            <person name="Priest M."/>
            <person name="Young S.K."/>
            <person name="Wortman J."/>
            <person name="Nusbaum C."/>
            <person name="Birren B."/>
        </authorList>
    </citation>
    <scope>NUCLEOTIDE SEQUENCE [LARGE SCALE GENOMIC DNA]</scope>
    <source>
        <strain evidence="1 2">CBS 27337</strain>
    </source>
</reference>
<protein>
    <recommendedName>
        <fullName evidence="3">Heterokaryon incompatibility domain-containing protein</fullName>
    </recommendedName>
</protein>
<dbReference type="AlphaFoldDB" id="A0A0D2FPM5"/>
<evidence type="ECO:0008006" key="3">
    <source>
        <dbReference type="Google" id="ProtNLM"/>
    </source>
</evidence>
<dbReference type="PANTHER" id="PTHR39596:SF2">
    <property type="entry name" value="HET DOMAIN PROTEIN (AFU_ORTHOLOGUE AFUA_1G17550)-RELATED"/>
    <property type="match status" value="1"/>
</dbReference>
<accession>A0A0D2FPM5</accession>
<keyword evidence="2" id="KW-1185">Reference proteome</keyword>
<organism evidence="1 2">
    <name type="scientific">Phialophora macrospora</name>
    <dbReference type="NCBI Taxonomy" id="1851006"/>
    <lineage>
        <taxon>Eukaryota</taxon>
        <taxon>Fungi</taxon>
        <taxon>Dikarya</taxon>
        <taxon>Ascomycota</taxon>
        <taxon>Pezizomycotina</taxon>
        <taxon>Eurotiomycetes</taxon>
        <taxon>Chaetothyriomycetidae</taxon>
        <taxon>Chaetothyriales</taxon>
        <taxon>Herpotrichiellaceae</taxon>
        <taxon>Phialophora</taxon>
    </lineage>
</organism>
<name>A0A0D2FPM5_9EURO</name>
<sequence length="784" mass="88644">MDHLPTPHDPLPIPEFPIFGEAGYDHGSLQGYPVRCGFDPMLLERDEHELMFKGKSVAESAEFVQNWLYFGFLESVIGQPVDVACFITLNTDGHRFLTTASLPGLLHQWATTIRGLSASVRARRVSELGDIMIQIRSQHGTLCYWQHKTPSSERLPESLLLSVSILGTTLDYALSHLGLALAEGYETSDEFILQKSAGKWNTPRLEDYFEERGWCENGLRRLQSYVFATGYMYASRLKRAENLTHSNCSETRCVVNDILPGAPYHPRHTSQGCNCTPIGPPVEAIMEILDNRQFPVLELSMLGKVPVLRAVPYKPGMNFVAISHVWSDGLGNPYANTIPGCRASWFYHVLCQVYRFTPHEQEDAENSSLGTAPCERAYTVYFWLDTLCVPVGASFQKHRDLAIRWMAITYSEAQVVLVLDSELLRHRSRPASTLENLFRILCSAWMRRVWTLQEAVLSRGLLVLFKDDILDVDRAVRDLRRQTVGPDALDPVANEACRFYCQARVILYANRPVRFILAFSLMQARQTSVMDDEAICFANMIGVDASEILKTARGGIENYEASQKRQSKAMKVLFNLLDRVPEQLLWNPGPKLLEDGYRWAPSSFHGGSVLAPNHQSVRRDQNGLQITSLGLLLRGPWSDPDISSGCIYEAGEHKLHVELRHCDSWHQVSSFDRDGNHKMNLADCFDQDTQLAVIFNARNIDLRGEDTYLVNSPAAVLVSVRGRHGISLMCRYERRVRVRYATCCVNAWKGSLTLWPAPHTAQTEQDGISRTGSWTSLDQEWRIM</sequence>
<evidence type="ECO:0000313" key="2">
    <source>
        <dbReference type="Proteomes" id="UP000054266"/>
    </source>
</evidence>
<proteinExistence type="predicted"/>